<feature type="region of interest" description="Disordered" evidence="2">
    <location>
        <begin position="250"/>
        <end position="284"/>
    </location>
</feature>
<name>A0AAD9LE80_BABDI</name>
<dbReference type="Proteomes" id="UP001195914">
    <property type="component" value="Unassembled WGS sequence"/>
</dbReference>
<organism evidence="4 5">
    <name type="scientific">Babesia divergens</name>
    <dbReference type="NCBI Taxonomy" id="32595"/>
    <lineage>
        <taxon>Eukaryota</taxon>
        <taxon>Sar</taxon>
        <taxon>Alveolata</taxon>
        <taxon>Apicomplexa</taxon>
        <taxon>Aconoidasida</taxon>
        <taxon>Piroplasmida</taxon>
        <taxon>Babesiidae</taxon>
        <taxon>Babesia</taxon>
    </lineage>
</organism>
<keyword evidence="5" id="KW-1185">Reference proteome</keyword>
<feature type="signal peptide" evidence="3">
    <location>
        <begin position="1"/>
        <end position="23"/>
    </location>
</feature>
<feature type="chain" id="PRO_5042014815" evidence="3">
    <location>
        <begin position="24"/>
        <end position="284"/>
    </location>
</feature>
<protein>
    <submittedName>
        <fullName evidence="4">Uncharacterized protein</fullName>
    </submittedName>
</protein>
<evidence type="ECO:0000256" key="2">
    <source>
        <dbReference type="SAM" id="MobiDB-lite"/>
    </source>
</evidence>
<keyword evidence="3" id="KW-0732">Signal</keyword>
<reference evidence="4" key="1">
    <citation type="journal article" date="2014" name="Nucleic Acids Res.">
        <title>The evolutionary dynamics of variant antigen genes in Babesia reveal a history of genomic innovation underlying host-parasite interaction.</title>
        <authorList>
            <person name="Jackson A.P."/>
            <person name="Otto T.D."/>
            <person name="Darby A."/>
            <person name="Ramaprasad A."/>
            <person name="Xia D."/>
            <person name="Echaide I.E."/>
            <person name="Farber M."/>
            <person name="Gahlot S."/>
            <person name="Gamble J."/>
            <person name="Gupta D."/>
            <person name="Gupta Y."/>
            <person name="Jackson L."/>
            <person name="Malandrin L."/>
            <person name="Malas T.B."/>
            <person name="Moussa E."/>
            <person name="Nair M."/>
            <person name="Reid A.J."/>
            <person name="Sanders M."/>
            <person name="Sharma J."/>
            <person name="Tracey A."/>
            <person name="Quail M.A."/>
            <person name="Weir W."/>
            <person name="Wastling J.M."/>
            <person name="Hall N."/>
            <person name="Willadsen P."/>
            <person name="Lingelbach K."/>
            <person name="Shiels B."/>
            <person name="Tait A."/>
            <person name="Berriman M."/>
            <person name="Allred D.R."/>
            <person name="Pain A."/>
        </authorList>
    </citation>
    <scope>NUCLEOTIDE SEQUENCE</scope>
    <source>
        <strain evidence="4">1802A</strain>
    </source>
</reference>
<accession>A0AAD9LE80</accession>
<reference evidence="4" key="2">
    <citation type="submission" date="2021-05" db="EMBL/GenBank/DDBJ databases">
        <authorList>
            <person name="Pain A."/>
        </authorList>
    </citation>
    <scope>NUCLEOTIDE SEQUENCE</scope>
    <source>
        <strain evidence="4">1802A</strain>
    </source>
</reference>
<evidence type="ECO:0000256" key="3">
    <source>
        <dbReference type="SAM" id="SignalP"/>
    </source>
</evidence>
<evidence type="ECO:0000256" key="1">
    <source>
        <dbReference type="SAM" id="Coils"/>
    </source>
</evidence>
<comment type="caution">
    <text evidence="4">The sequence shown here is derived from an EMBL/GenBank/DDBJ whole genome shotgun (WGS) entry which is preliminary data.</text>
</comment>
<dbReference type="EMBL" id="JAHBMH010000073">
    <property type="protein sequence ID" value="KAK1932617.1"/>
    <property type="molecule type" value="Genomic_DNA"/>
</dbReference>
<evidence type="ECO:0000313" key="5">
    <source>
        <dbReference type="Proteomes" id="UP001195914"/>
    </source>
</evidence>
<dbReference type="AlphaFoldDB" id="A0AAD9LE80"/>
<proteinExistence type="predicted"/>
<sequence length="284" mass="32005">MVAAMVYPLVCMCYGLFLGMAAARQPEPTADFPRVVKYPDAASAEDLGRAKTADATNEKIKQRLRDLLDDEAHIEDAIGTAKGRGIDDIQDSAFKYLAETEFPDELDWVFEMSSLYMMEAPVMYLTPPSISPEEQFDADKEVEDVLVATGLENKPTDVSEADIDPFQITSLSVANTAIKSCKSELEALQKKHGELSKRMRSVTLQMSTDRSRLYEYKSLKQEMSELDRRMNEDTKRLVKLEHVKEALIKKQGAGKNVEDEEGELEHREGELSVTLNHQEQFSDL</sequence>
<evidence type="ECO:0000313" key="4">
    <source>
        <dbReference type="EMBL" id="KAK1932617.1"/>
    </source>
</evidence>
<feature type="compositionally biased region" description="Polar residues" evidence="2">
    <location>
        <begin position="273"/>
        <end position="284"/>
    </location>
</feature>
<gene>
    <name evidence="4" type="ORF">X943_000018</name>
</gene>
<feature type="coiled-coil region" evidence="1">
    <location>
        <begin position="171"/>
        <end position="243"/>
    </location>
</feature>
<keyword evidence="1" id="KW-0175">Coiled coil</keyword>